<dbReference type="Proteomes" id="UP001209570">
    <property type="component" value="Unassembled WGS sequence"/>
</dbReference>
<reference evidence="3" key="1">
    <citation type="submission" date="2021-12" db="EMBL/GenBank/DDBJ databases">
        <title>Prjna785345.</title>
        <authorList>
            <person name="Rujirawat T."/>
            <person name="Krajaejun T."/>
        </authorList>
    </citation>
    <scope>NUCLEOTIDE SEQUENCE</scope>
    <source>
        <strain evidence="3">Pi057C3</strain>
    </source>
</reference>
<dbReference type="SMART" id="SM00671">
    <property type="entry name" value="SEL1"/>
    <property type="match status" value="6"/>
</dbReference>
<protein>
    <recommendedName>
        <fullName evidence="5">Sel1 repeat family protein</fullName>
    </recommendedName>
</protein>
<dbReference type="InterPro" id="IPR011990">
    <property type="entry name" value="TPR-like_helical_dom_sf"/>
</dbReference>
<comment type="caution">
    <text evidence="3">The sequence shown here is derived from an EMBL/GenBank/DDBJ whole genome shotgun (WGS) entry which is preliminary data.</text>
</comment>
<dbReference type="Pfam" id="PF08238">
    <property type="entry name" value="Sel1"/>
    <property type="match status" value="6"/>
</dbReference>
<dbReference type="Gene3D" id="1.25.40.10">
    <property type="entry name" value="Tetratricopeptide repeat domain"/>
    <property type="match status" value="2"/>
</dbReference>
<feature type="chain" id="PRO_5042256635" description="Sel1 repeat family protein" evidence="2">
    <location>
        <begin position="22"/>
        <end position="332"/>
    </location>
</feature>
<accession>A0AAD5M5W8</accession>
<dbReference type="PANTHER" id="PTHR11102:SF160">
    <property type="entry name" value="ERAD-ASSOCIATED E3 UBIQUITIN-PROTEIN LIGASE COMPONENT HRD3"/>
    <property type="match status" value="1"/>
</dbReference>
<evidence type="ECO:0000313" key="4">
    <source>
        <dbReference type="Proteomes" id="UP001209570"/>
    </source>
</evidence>
<feature type="signal peptide" evidence="2">
    <location>
        <begin position="1"/>
        <end position="21"/>
    </location>
</feature>
<dbReference type="InterPro" id="IPR006597">
    <property type="entry name" value="Sel1-like"/>
</dbReference>
<dbReference type="InterPro" id="IPR050767">
    <property type="entry name" value="Sel1_AlgK"/>
</dbReference>
<proteinExistence type="inferred from homology"/>
<sequence>MARRSLGVVALIGAVAALVLAAAHTSTPPLSELLLPESLRETGFASLDSPAFQRIFSLAHEDQPDALYLLALLKLYGHEDVVAQDVAAGVKLLRSLASSGHRDAEFALGVLHLTGEGGVRASDREGGAWLASSANHGHADAKWVLATLYNEGRGVPQDPVRALALLREAAGLRNPRALFHLGVMVEYGRGGARRNFSLAAELYREASGYLLPEALHYLALLHASGRGVPKNTPQAVQLLGRAAELGFAPAMLRLGEMYADGDGVALDYTQALDWFTRAATAAPDGEYVHAVAMQRQRELSQLLSDAEEFVRAQERVLGVRIRVRLGVIEAET</sequence>
<evidence type="ECO:0000313" key="3">
    <source>
        <dbReference type="EMBL" id="KAJ0403269.1"/>
    </source>
</evidence>
<dbReference type="AlphaFoldDB" id="A0AAD5M5W8"/>
<dbReference type="EMBL" id="JAKCXM010000085">
    <property type="protein sequence ID" value="KAJ0403269.1"/>
    <property type="molecule type" value="Genomic_DNA"/>
</dbReference>
<comment type="similarity">
    <text evidence="1">Belongs to the sel-1 family.</text>
</comment>
<evidence type="ECO:0000256" key="1">
    <source>
        <dbReference type="ARBA" id="ARBA00038101"/>
    </source>
</evidence>
<dbReference type="PANTHER" id="PTHR11102">
    <property type="entry name" value="SEL-1-LIKE PROTEIN"/>
    <property type="match status" value="1"/>
</dbReference>
<dbReference type="SUPFAM" id="SSF81901">
    <property type="entry name" value="HCP-like"/>
    <property type="match status" value="2"/>
</dbReference>
<gene>
    <name evidence="3" type="ORF">P43SY_007573</name>
</gene>
<evidence type="ECO:0008006" key="5">
    <source>
        <dbReference type="Google" id="ProtNLM"/>
    </source>
</evidence>
<name>A0AAD5M5W8_PYTIN</name>
<keyword evidence="4" id="KW-1185">Reference proteome</keyword>
<keyword evidence="2" id="KW-0732">Signal</keyword>
<organism evidence="3 4">
    <name type="scientific">Pythium insidiosum</name>
    <name type="common">Pythiosis disease agent</name>
    <dbReference type="NCBI Taxonomy" id="114742"/>
    <lineage>
        <taxon>Eukaryota</taxon>
        <taxon>Sar</taxon>
        <taxon>Stramenopiles</taxon>
        <taxon>Oomycota</taxon>
        <taxon>Peronosporomycetes</taxon>
        <taxon>Pythiales</taxon>
        <taxon>Pythiaceae</taxon>
        <taxon>Pythium</taxon>
    </lineage>
</organism>
<evidence type="ECO:0000256" key="2">
    <source>
        <dbReference type="SAM" id="SignalP"/>
    </source>
</evidence>